<feature type="domain" description="VIP1 N-terminal" evidence="4">
    <location>
        <begin position="53"/>
        <end position="142"/>
    </location>
</feature>
<evidence type="ECO:0000313" key="5">
    <source>
        <dbReference type="EMBL" id="KAJ8311547.1"/>
    </source>
</evidence>
<feature type="region of interest" description="Disordered" evidence="3">
    <location>
        <begin position="1"/>
        <end position="24"/>
    </location>
</feature>
<protein>
    <recommendedName>
        <fullName evidence="4">VIP1 N-terminal domain-containing protein</fullName>
    </recommendedName>
</protein>
<comment type="catalytic activity">
    <reaction evidence="1">
        <text>5-diphospho-1D-myo-inositol 1,2,3,4,6-pentakisphosphate + ATP + H(+) = 1,5-bis(diphospho)-1D-myo-inositol 2,3,4,6-tetrakisphosphate + ADP</text>
        <dbReference type="Rhea" id="RHEA:10276"/>
        <dbReference type="ChEBI" id="CHEBI:15378"/>
        <dbReference type="ChEBI" id="CHEBI:30616"/>
        <dbReference type="ChEBI" id="CHEBI:58628"/>
        <dbReference type="ChEBI" id="CHEBI:77983"/>
        <dbReference type="ChEBI" id="CHEBI:456216"/>
        <dbReference type="EC" id="2.7.4.24"/>
    </reaction>
    <physiologicalReaction direction="left-to-right" evidence="1">
        <dbReference type="Rhea" id="RHEA:10277"/>
    </physiologicalReaction>
</comment>
<evidence type="ECO:0000313" key="6">
    <source>
        <dbReference type="Proteomes" id="UP001217089"/>
    </source>
</evidence>
<proteinExistence type="predicted"/>
<dbReference type="Gene3D" id="3.30.470.20">
    <property type="entry name" value="ATP-grasp fold, B domain"/>
    <property type="match status" value="1"/>
</dbReference>
<name>A0ABQ9F6P9_TEGGR</name>
<evidence type="ECO:0000256" key="1">
    <source>
        <dbReference type="ARBA" id="ARBA00033696"/>
    </source>
</evidence>
<dbReference type="PANTHER" id="PTHR12750">
    <property type="entry name" value="DIPHOSPHOINOSITOL PENTAKISPHOSPHATE KINASE"/>
    <property type="match status" value="1"/>
</dbReference>
<organism evidence="5 6">
    <name type="scientific">Tegillarca granosa</name>
    <name type="common">Malaysian cockle</name>
    <name type="synonym">Anadara granosa</name>
    <dbReference type="NCBI Taxonomy" id="220873"/>
    <lineage>
        <taxon>Eukaryota</taxon>
        <taxon>Metazoa</taxon>
        <taxon>Spiralia</taxon>
        <taxon>Lophotrochozoa</taxon>
        <taxon>Mollusca</taxon>
        <taxon>Bivalvia</taxon>
        <taxon>Autobranchia</taxon>
        <taxon>Pteriomorphia</taxon>
        <taxon>Arcoida</taxon>
        <taxon>Arcoidea</taxon>
        <taxon>Arcidae</taxon>
        <taxon>Tegillarca</taxon>
    </lineage>
</organism>
<reference evidence="5 6" key="1">
    <citation type="submission" date="2022-12" db="EMBL/GenBank/DDBJ databases">
        <title>Chromosome-level genome of Tegillarca granosa.</title>
        <authorList>
            <person name="Kim J."/>
        </authorList>
    </citation>
    <scope>NUCLEOTIDE SEQUENCE [LARGE SCALE GENOMIC DNA]</scope>
    <source>
        <strain evidence="5">Teg-2019</strain>
        <tissue evidence="5">Adductor muscle</tissue>
    </source>
</reference>
<evidence type="ECO:0000259" key="4">
    <source>
        <dbReference type="Pfam" id="PF18086"/>
    </source>
</evidence>
<dbReference type="Pfam" id="PF18086">
    <property type="entry name" value="PPIP5K2_N"/>
    <property type="match status" value="1"/>
</dbReference>
<evidence type="ECO:0000256" key="2">
    <source>
        <dbReference type="ARBA" id="ARBA00034629"/>
    </source>
</evidence>
<evidence type="ECO:0000256" key="3">
    <source>
        <dbReference type="SAM" id="MobiDB-lite"/>
    </source>
</evidence>
<gene>
    <name evidence="5" type="ORF">KUTeg_010902</name>
</gene>
<dbReference type="InterPro" id="IPR037446">
    <property type="entry name" value="His_Pase_VIP1"/>
</dbReference>
<sequence length="329" mass="37287">MIMDPGSSRDLNKSPLPDDPDSRPLFFMGEDVLVRTGFPQGELKIYGEDGKRIILGVCAMPKKSNSKPMREILDRLEKFMHIQTLIFEEDVILNEDVENWPVVDVLISFFSTGFPLDKAIAYKNLRNPFVINDLESQQILQDRREVYKILVNEGISHPRYAVCDRTVNCSPTCGIQKQCYSQYSRVRKKGSYIYEEFMPTDGTDVKVYTVGPDYAHAEARKSPALDGKVERDKNGKEVRYPVLLSAKEKLLARKVCLAFKNNDYATMIMRALAPQLHIPWVLGSAPEDIPVVPTTSGSMYGHFSGINRKVQLKYQPYGHPKKSSSEEGV</sequence>
<comment type="catalytic activity">
    <reaction evidence="2">
        <text>1D-myo-inositol hexakisphosphate + ATP = 1-diphospho-1D-myo-inositol 2,3,4,5,6-pentakisphosphate + ADP</text>
        <dbReference type="Rhea" id="RHEA:37459"/>
        <dbReference type="ChEBI" id="CHEBI:30616"/>
        <dbReference type="ChEBI" id="CHEBI:58130"/>
        <dbReference type="ChEBI" id="CHEBI:74946"/>
        <dbReference type="ChEBI" id="CHEBI:456216"/>
        <dbReference type="EC" id="2.7.4.24"/>
    </reaction>
    <physiologicalReaction direction="left-to-right" evidence="2">
        <dbReference type="Rhea" id="RHEA:37460"/>
    </physiologicalReaction>
</comment>
<dbReference type="Proteomes" id="UP001217089">
    <property type="component" value="Unassembled WGS sequence"/>
</dbReference>
<keyword evidence="6" id="KW-1185">Reference proteome</keyword>
<dbReference type="EMBL" id="JARBDR010000496">
    <property type="protein sequence ID" value="KAJ8311547.1"/>
    <property type="molecule type" value="Genomic_DNA"/>
</dbReference>
<comment type="caution">
    <text evidence="5">The sequence shown here is derived from an EMBL/GenBank/DDBJ whole genome shotgun (WGS) entry which is preliminary data.</text>
</comment>
<dbReference type="InterPro" id="IPR040557">
    <property type="entry name" value="VIP1_N"/>
</dbReference>
<accession>A0ABQ9F6P9</accession>
<dbReference type="PANTHER" id="PTHR12750:SF9">
    <property type="entry name" value="INOSITOL HEXAKISPHOSPHATE AND DIPHOSPHOINOSITOL-PENTAKISPHOSPHATE KINASE"/>
    <property type="match status" value="1"/>
</dbReference>
<dbReference type="Gene3D" id="3.40.50.11950">
    <property type="match status" value="1"/>
</dbReference>